<dbReference type="InParanoid" id="C3ZTW0"/>
<gene>
    <name evidence="2" type="ORF">BRAFLDRAFT_88970</name>
</gene>
<reference evidence="2" key="1">
    <citation type="journal article" date="2008" name="Nature">
        <title>The amphioxus genome and the evolution of the chordate karyotype.</title>
        <authorList>
            <consortium name="US DOE Joint Genome Institute (JGI-PGF)"/>
            <person name="Putnam N.H."/>
            <person name="Butts T."/>
            <person name="Ferrier D.E.K."/>
            <person name="Furlong R.F."/>
            <person name="Hellsten U."/>
            <person name="Kawashima T."/>
            <person name="Robinson-Rechavi M."/>
            <person name="Shoguchi E."/>
            <person name="Terry A."/>
            <person name="Yu J.-K."/>
            <person name="Benito-Gutierrez E.L."/>
            <person name="Dubchak I."/>
            <person name="Garcia-Fernandez J."/>
            <person name="Gibson-Brown J.J."/>
            <person name="Grigoriev I.V."/>
            <person name="Horton A.C."/>
            <person name="de Jong P.J."/>
            <person name="Jurka J."/>
            <person name="Kapitonov V.V."/>
            <person name="Kohara Y."/>
            <person name="Kuroki Y."/>
            <person name="Lindquist E."/>
            <person name="Lucas S."/>
            <person name="Osoegawa K."/>
            <person name="Pennacchio L.A."/>
            <person name="Salamov A.A."/>
            <person name="Satou Y."/>
            <person name="Sauka-Spengler T."/>
            <person name="Schmutz J."/>
            <person name="Shin-I T."/>
            <person name="Toyoda A."/>
            <person name="Bronner-Fraser M."/>
            <person name="Fujiyama A."/>
            <person name="Holland L.Z."/>
            <person name="Holland P.W.H."/>
            <person name="Satoh N."/>
            <person name="Rokhsar D.S."/>
        </authorList>
    </citation>
    <scope>NUCLEOTIDE SEQUENCE [LARGE SCALE GENOMIC DNA]</scope>
    <source>
        <strain evidence="2">S238N-H82</strain>
        <tissue evidence="2">Testes</tissue>
    </source>
</reference>
<accession>C3ZTW0</accession>
<organism>
    <name type="scientific">Branchiostoma floridae</name>
    <name type="common">Florida lancelet</name>
    <name type="synonym">Amphioxus</name>
    <dbReference type="NCBI Taxonomy" id="7739"/>
    <lineage>
        <taxon>Eukaryota</taxon>
        <taxon>Metazoa</taxon>
        <taxon>Chordata</taxon>
        <taxon>Cephalochordata</taxon>
        <taxon>Leptocardii</taxon>
        <taxon>Amphioxiformes</taxon>
        <taxon>Branchiostomatidae</taxon>
        <taxon>Branchiostoma</taxon>
    </lineage>
</organism>
<dbReference type="AlphaFoldDB" id="C3ZTW0"/>
<protein>
    <submittedName>
        <fullName evidence="2">Uncharacterized protein</fullName>
    </submittedName>
</protein>
<name>C3ZTW0_BRAFL</name>
<proteinExistence type="predicted"/>
<feature type="compositionally biased region" description="Basic residues" evidence="1">
    <location>
        <begin position="201"/>
        <end position="211"/>
    </location>
</feature>
<evidence type="ECO:0000256" key="1">
    <source>
        <dbReference type="SAM" id="MobiDB-lite"/>
    </source>
</evidence>
<feature type="region of interest" description="Disordered" evidence="1">
    <location>
        <begin position="193"/>
        <end position="238"/>
    </location>
</feature>
<dbReference type="eggNOG" id="ENOG502ST49">
    <property type="taxonomic scope" value="Eukaryota"/>
</dbReference>
<evidence type="ECO:0000313" key="2">
    <source>
        <dbReference type="EMBL" id="EEN44002.1"/>
    </source>
</evidence>
<dbReference type="EMBL" id="GG666680">
    <property type="protein sequence ID" value="EEN44002.1"/>
    <property type="molecule type" value="Genomic_DNA"/>
</dbReference>
<sequence>MQREVSLSEQVARVRSATMFHWSGMSPWQGNAPPISGGRTGFHAYSMHWGSPQAEYAVQCWESFSTTNFPRRRTHPLPNANQLMREESILNENPAGSNWETCLNFSQPLCRYTSDGAPHPLTSMETVARGQSPGVVVLDHPAVMEDVTGLDSPGGTDKHVGDPDQVVVDSPVVEEATEVVTTSAIVEVQALSEQMPDSNNSKHHNNHRRKQQNSQVKYQPQHHPGTENRQQGLHPGTENRQQGLHWAAVETQVLSPASMLHQLYIAVPHSSDPMGAEDDDDDDIVVVKPAGSLTKRERDKLKKRELRANPIYREKEKERARERMRLKRADPNFRAVEREKDRKRRRLARQRNELLRRFEHNKIRTINGMDPTLPVATCQDNSSGQY</sequence>